<dbReference type="EMBL" id="JACHGF010000004">
    <property type="protein sequence ID" value="MBB5284905.1"/>
    <property type="molecule type" value="Genomic_DNA"/>
</dbReference>
<dbReference type="AlphaFoldDB" id="A0A840TPS9"/>
<keyword evidence="2" id="KW-1185">Reference proteome</keyword>
<accession>A0A840TPS9</accession>
<dbReference type="Proteomes" id="UP000557307">
    <property type="component" value="Unassembled WGS sequence"/>
</dbReference>
<evidence type="ECO:0000313" key="2">
    <source>
        <dbReference type="Proteomes" id="UP000557307"/>
    </source>
</evidence>
<name>A0A840TPS9_9BACT</name>
<sequence length="30" mass="3065">MAANTGVVPIPPTEAAVDFPQQLRISGVGE</sequence>
<organism evidence="1 2">
    <name type="scientific">Rhabdobacter roseus</name>
    <dbReference type="NCBI Taxonomy" id="1655419"/>
    <lineage>
        <taxon>Bacteria</taxon>
        <taxon>Pseudomonadati</taxon>
        <taxon>Bacteroidota</taxon>
        <taxon>Cytophagia</taxon>
        <taxon>Cytophagales</taxon>
        <taxon>Cytophagaceae</taxon>
        <taxon>Rhabdobacter</taxon>
    </lineage>
</organism>
<protein>
    <submittedName>
        <fullName evidence="1">Uncharacterized protein</fullName>
    </submittedName>
</protein>
<gene>
    <name evidence="1" type="ORF">HNQ92_003053</name>
</gene>
<evidence type="ECO:0000313" key="1">
    <source>
        <dbReference type="EMBL" id="MBB5284905.1"/>
    </source>
</evidence>
<reference evidence="1 2" key="1">
    <citation type="submission" date="2020-08" db="EMBL/GenBank/DDBJ databases">
        <title>Genomic Encyclopedia of Type Strains, Phase IV (KMG-IV): sequencing the most valuable type-strain genomes for metagenomic binning, comparative biology and taxonomic classification.</title>
        <authorList>
            <person name="Goeker M."/>
        </authorList>
    </citation>
    <scope>NUCLEOTIDE SEQUENCE [LARGE SCALE GENOMIC DNA]</scope>
    <source>
        <strain evidence="1 2">DSM 105074</strain>
    </source>
</reference>
<comment type="caution">
    <text evidence="1">The sequence shown here is derived from an EMBL/GenBank/DDBJ whole genome shotgun (WGS) entry which is preliminary data.</text>
</comment>
<proteinExistence type="predicted"/>